<dbReference type="AlphaFoldDB" id="A0A2N4TZI4"/>
<dbReference type="CDD" id="cd07344">
    <property type="entry name" value="M48_yhfN_like"/>
    <property type="match status" value="1"/>
</dbReference>
<dbReference type="InterPro" id="IPR002725">
    <property type="entry name" value="YgjP-like_metallopeptidase"/>
</dbReference>
<dbReference type="Pfam" id="PF01863">
    <property type="entry name" value="YgjP-like"/>
    <property type="match status" value="1"/>
</dbReference>
<name>A0A2N4TZI4_9BURK</name>
<dbReference type="RefSeq" id="WP_102075686.1">
    <property type="nucleotide sequence ID" value="NZ_PDNW01000026.1"/>
</dbReference>
<evidence type="ECO:0000313" key="2">
    <source>
        <dbReference type="EMBL" id="PLC48167.1"/>
    </source>
</evidence>
<keyword evidence="3" id="KW-1185">Reference proteome</keyword>
<feature type="domain" description="YgjP-like metallopeptidase" evidence="1">
    <location>
        <begin position="67"/>
        <end position="150"/>
    </location>
</feature>
<organism evidence="2 3">
    <name type="scientific">Pollutimonas subterranea</name>
    <dbReference type="NCBI Taxonomy" id="2045210"/>
    <lineage>
        <taxon>Bacteria</taxon>
        <taxon>Pseudomonadati</taxon>
        <taxon>Pseudomonadota</taxon>
        <taxon>Betaproteobacteria</taxon>
        <taxon>Burkholderiales</taxon>
        <taxon>Alcaligenaceae</taxon>
        <taxon>Pollutimonas</taxon>
    </lineage>
</organism>
<accession>A0A2N4TZI4</accession>
<dbReference type="InterPro" id="IPR053136">
    <property type="entry name" value="UTP_pyrophosphatase-like"/>
</dbReference>
<dbReference type="PANTHER" id="PTHR30399:SF1">
    <property type="entry name" value="UTP PYROPHOSPHATASE"/>
    <property type="match status" value="1"/>
</dbReference>
<dbReference type="Gene3D" id="3.30.2010.10">
    <property type="entry name" value="Metalloproteases ('zincins'), catalytic domain"/>
    <property type="match status" value="1"/>
</dbReference>
<dbReference type="GO" id="GO:0016787">
    <property type="term" value="F:hydrolase activity"/>
    <property type="evidence" value="ECO:0007669"/>
    <property type="project" value="UniProtKB-KW"/>
</dbReference>
<evidence type="ECO:0000313" key="3">
    <source>
        <dbReference type="Proteomes" id="UP000234190"/>
    </source>
</evidence>
<dbReference type="PANTHER" id="PTHR30399">
    <property type="entry name" value="UNCHARACTERIZED PROTEIN YGJP"/>
    <property type="match status" value="1"/>
</dbReference>
<proteinExistence type="predicted"/>
<protein>
    <submittedName>
        <fullName evidence="2">Metal-dependent hydrolase</fullName>
    </submittedName>
</protein>
<dbReference type="Proteomes" id="UP000234190">
    <property type="component" value="Unassembled WGS sequence"/>
</dbReference>
<dbReference type="OrthoDB" id="9000630at2"/>
<evidence type="ECO:0000259" key="1">
    <source>
        <dbReference type="Pfam" id="PF01863"/>
    </source>
</evidence>
<dbReference type="EMBL" id="PDNW01000026">
    <property type="protein sequence ID" value="PLC48167.1"/>
    <property type="molecule type" value="Genomic_DNA"/>
</dbReference>
<gene>
    <name evidence="2" type="ORF">CR159_19685</name>
</gene>
<keyword evidence="2" id="KW-0378">Hydrolase</keyword>
<sequence length="175" mass="20314">MKYLKGYSPDTRNKVQLLLDRGQLADVLRSRYPKAHGVRTDKALYDYVVDLKNSYIRNGAPISKVAFDSKMQVIAHALGTHTTISRVQGMKLKTKHEIRIATIFRSAPEAFLRMIAVHELAHLKEREHDKAFYNLCERMEPNYHQYEFDLRLYLTHLDQPGGANLWDMTRTLPEA</sequence>
<reference evidence="2 3" key="1">
    <citation type="submission" date="2017-10" db="EMBL/GenBank/DDBJ databases">
        <title>Two draft genome sequences of Pusillimonas sp. strains isolated from a nitrate- and radionuclide-contaminated groundwater in Russia.</title>
        <authorList>
            <person name="Grouzdev D.S."/>
            <person name="Tourova T.P."/>
            <person name="Goeva M.A."/>
            <person name="Babich T.L."/>
            <person name="Sokolova D.S."/>
            <person name="Abdullin R."/>
            <person name="Poltaraus A.B."/>
            <person name="Toshchakov S.V."/>
            <person name="Nazina T.N."/>
        </authorList>
    </citation>
    <scope>NUCLEOTIDE SEQUENCE [LARGE SCALE GENOMIC DNA]</scope>
    <source>
        <strain evidence="2 3">JR1/69-3-13</strain>
    </source>
</reference>
<comment type="caution">
    <text evidence="2">The sequence shown here is derived from an EMBL/GenBank/DDBJ whole genome shotgun (WGS) entry which is preliminary data.</text>
</comment>